<evidence type="ECO:0000259" key="7">
    <source>
        <dbReference type="Pfam" id="PF25967"/>
    </source>
</evidence>
<dbReference type="Pfam" id="PF25876">
    <property type="entry name" value="HH_MFP_RND"/>
    <property type="match status" value="1"/>
</dbReference>
<dbReference type="NCBIfam" id="TIGR01730">
    <property type="entry name" value="RND_mfp"/>
    <property type="match status" value="1"/>
</dbReference>
<proteinExistence type="inferred from homology"/>
<dbReference type="Gene3D" id="1.10.287.470">
    <property type="entry name" value="Helix hairpin bin"/>
    <property type="match status" value="1"/>
</dbReference>
<dbReference type="Proteomes" id="UP001595555">
    <property type="component" value="Unassembled WGS sequence"/>
</dbReference>
<comment type="subcellular location">
    <subcellularLocation>
        <location evidence="1">Cell inner membrane</location>
        <topology evidence="1">Lipid-anchor</topology>
    </subcellularLocation>
</comment>
<evidence type="ECO:0000256" key="1">
    <source>
        <dbReference type="ARBA" id="ARBA00004519"/>
    </source>
</evidence>
<dbReference type="Pfam" id="PF25944">
    <property type="entry name" value="Beta-barrel_RND"/>
    <property type="match status" value="1"/>
</dbReference>
<evidence type="ECO:0000256" key="3">
    <source>
        <dbReference type="SAM" id="Coils"/>
    </source>
</evidence>
<dbReference type="InterPro" id="IPR058627">
    <property type="entry name" value="MdtA-like_C"/>
</dbReference>
<evidence type="ECO:0000313" key="9">
    <source>
        <dbReference type="Proteomes" id="UP001595555"/>
    </source>
</evidence>
<dbReference type="Gene3D" id="2.40.30.170">
    <property type="match status" value="1"/>
</dbReference>
<reference evidence="9" key="1">
    <citation type="journal article" date="2019" name="Int. J. Syst. Evol. Microbiol.">
        <title>The Global Catalogue of Microorganisms (GCM) 10K type strain sequencing project: providing services to taxonomists for standard genome sequencing and annotation.</title>
        <authorList>
            <consortium name="The Broad Institute Genomics Platform"/>
            <consortium name="The Broad Institute Genome Sequencing Center for Infectious Disease"/>
            <person name="Wu L."/>
            <person name="Ma J."/>
        </authorList>
    </citation>
    <scope>NUCLEOTIDE SEQUENCE [LARGE SCALE GENOMIC DNA]</scope>
    <source>
        <strain evidence="9">KCTC 52237</strain>
    </source>
</reference>
<dbReference type="Pfam" id="PF25917">
    <property type="entry name" value="BSH_RND"/>
    <property type="match status" value="1"/>
</dbReference>
<dbReference type="PANTHER" id="PTHR30158">
    <property type="entry name" value="ACRA/E-RELATED COMPONENT OF DRUG EFFLUX TRANSPORTER"/>
    <property type="match status" value="1"/>
</dbReference>
<dbReference type="EMBL" id="JBHRTF010000004">
    <property type="protein sequence ID" value="MFC3115949.1"/>
    <property type="molecule type" value="Genomic_DNA"/>
</dbReference>
<evidence type="ECO:0000259" key="6">
    <source>
        <dbReference type="Pfam" id="PF25944"/>
    </source>
</evidence>
<name>A0ABV7FEA9_9GAMM</name>
<feature type="domain" description="Multidrug resistance protein MdtA-like C-terminal permuted SH3" evidence="7">
    <location>
        <begin position="304"/>
        <end position="363"/>
    </location>
</feature>
<dbReference type="InterPro" id="IPR006143">
    <property type="entry name" value="RND_pump_MFP"/>
</dbReference>
<dbReference type="SUPFAM" id="SSF111369">
    <property type="entry name" value="HlyD-like secretion proteins"/>
    <property type="match status" value="1"/>
</dbReference>
<evidence type="ECO:0000256" key="2">
    <source>
        <dbReference type="ARBA" id="ARBA00009477"/>
    </source>
</evidence>
<keyword evidence="9" id="KW-1185">Reference proteome</keyword>
<dbReference type="Gene3D" id="2.40.50.100">
    <property type="match status" value="1"/>
</dbReference>
<feature type="domain" description="Multidrug resistance protein MdtA-like barrel-sandwich hybrid" evidence="5">
    <location>
        <begin position="70"/>
        <end position="210"/>
    </location>
</feature>
<evidence type="ECO:0000259" key="4">
    <source>
        <dbReference type="Pfam" id="PF25876"/>
    </source>
</evidence>
<evidence type="ECO:0000313" key="8">
    <source>
        <dbReference type="EMBL" id="MFC3115949.1"/>
    </source>
</evidence>
<sequence length="389" mass="41406">MSSTISSRKFLTLSALAILTGIASFYYVTHVEASAPSAVPPAPAVDVVILQPQEIRTWASFSGRLAPVESAAVKPLVSGTIQQVLFTEGQQVKQGQPLFVIDPRPHQASVQRAQAQLATAQSRAKLAQDELKRAQQLIAAKLVSQSIYDSALSAHQVAQADVKQAEAALSQAKLDLEYAHISAPISGRVSRAELTIGNVVEAGANAPLLTQIVANDKFYAEFNVDEATYIQFVRNTKNTREMPVELTLASDSSVTYSGNISAFDNRLDTNSGTIRARAIFDNKDGALTAGMFANVRLGSAEKVQALLVPERAIGTNQSKKFVLVVDENNTATYQEITLGDHYQGQRVVMAGVNAGDKIIVNGLSHVRPNSLVNPSVTQAGAAAAVASNP</sequence>
<feature type="coiled-coil region" evidence="3">
    <location>
        <begin position="110"/>
        <end position="175"/>
    </location>
</feature>
<evidence type="ECO:0000259" key="5">
    <source>
        <dbReference type="Pfam" id="PF25917"/>
    </source>
</evidence>
<comment type="caution">
    <text evidence="8">The sequence shown here is derived from an EMBL/GenBank/DDBJ whole genome shotgun (WGS) entry which is preliminary data.</text>
</comment>
<dbReference type="InterPro" id="IPR058626">
    <property type="entry name" value="MdtA-like_b-barrel"/>
</dbReference>
<feature type="domain" description="Multidrug resistance protein MdtA-like alpha-helical hairpin" evidence="4">
    <location>
        <begin position="111"/>
        <end position="179"/>
    </location>
</feature>
<dbReference type="Pfam" id="PF25967">
    <property type="entry name" value="RND-MFP_C"/>
    <property type="match status" value="1"/>
</dbReference>
<organism evidence="8 9">
    <name type="scientific">Cellvibrio fontiphilus</name>
    <dbReference type="NCBI Taxonomy" id="1815559"/>
    <lineage>
        <taxon>Bacteria</taxon>
        <taxon>Pseudomonadati</taxon>
        <taxon>Pseudomonadota</taxon>
        <taxon>Gammaproteobacteria</taxon>
        <taxon>Cellvibrionales</taxon>
        <taxon>Cellvibrionaceae</taxon>
        <taxon>Cellvibrio</taxon>
    </lineage>
</organism>
<accession>A0ABV7FEA9</accession>
<comment type="similarity">
    <text evidence="2">Belongs to the membrane fusion protein (MFP) (TC 8.A.1) family.</text>
</comment>
<dbReference type="RefSeq" id="WP_378118753.1">
    <property type="nucleotide sequence ID" value="NZ_JBHRTF010000004.1"/>
</dbReference>
<protein>
    <submittedName>
        <fullName evidence="8">Efflux RND transporter periplasmic adaptor subunit</fullName>
    </submittedName>
</protein>
<feature type="domain" description="Multidrug resistance protein MdtA-like beta-barrel" evidence="6">
    <location>
        <begin position="220"/>
        <end position="297"/>
    </location>
</feature>
<gene>
    <name evidence="8" type="ORF">ACFODX_10300</name>
</gene>
<keyword evidence="3" id="KW-0175">Coiled coil</keyword>
<dbReference type="InterPro" id="IPR058624">
    <property type="entry name" value="MdtA-like_HH"/>
</dbReference>
<dbReference type="Gene3D" id="2.40.420.20">
    <property type="match status" value="1"/>
</dbReference>
<dbReference type="InterPro" id="IPR058625">
    <property type="entry name" value="MdtA-like_BSH"/>
</dbReference>
<dbReference type="PANTHER" id="PTHR30158:SF10">
    <property type="entry name" value="CATION EFFLUX PUMP"/>
    <property type="match status" value="1"/>
</dbReference>